<dbReference type="Gene3D" id="1.10.3020.10">
    <property type="entry name" value="alpha-amino acid ester hydrolase ( Helical cap domain)"/>
    <property type="match status" value="1"/>
</dbReference>
<dbReference type="InterPro" id="IPR005674">
    <property type="entry name" value="CocE/Ser_esterase"/>
</dbReference>
<dbReference type="Gene3D" id="3.40.50.1820">
    <property type="entry name" value="alpha/beta hydrolase"/>
    <property type="match status" value="1"/>
</dbReference>
<protein>
    <submittedName>
        <fullName evidence="3">CocE/NonD family hydrolase</fullName>
    </submittedName>
</protein>
<dbReference type="EMBL" id="BAAAEM010000002">
    <property type="protein sequence ID" value="GAA0465589.1"/>
    <property type="molecule type" value="Genomic_DNA"/>
</dbReference>
<dbReference type="Proteomes" id="UP001500713">
    <property type="component" value="Unassembled WGS sequence"/>
</dbReference>
<dbReference type="SUPFAM" id="SSF53474">
    <property type="entry name" value="alpha/beta-Hydrolases"/>
    <property type="match status" value="1"/>
</dbReference>
<dbReference type="Pfam" id="PF08530">
    <property type="entry name" value="PepX_C"/>
    <property type="match status" value="1"/>
</dbReference>
<dbReference type="Gene3D" id="2.60.120.260">
    <property type="entry name" value="Galactose-binding domain-like"/>
    <property type="match status" value="1"/>
</dbReference>
<accession>A0ABN1A216</accession>
<dbReference type="InterPro" id="IPR008979">
    <property type="entry name" value="Galactose-bd-like_sf"/>
</dbReference>
<comment type="caution">
    <text evidence="3">The sequence shown here is derived from an EMBL/GenBank/DDBJ whole genome shotgun (WGS) entry which is preliminary data.</text>
</comment>
<feature type="domain" description="Xaa-Pro dipeptidyl-peptidase C-terminal" evidence="2">
    <location>
        <begin position="336"/>
        <end position="590"/>
    </location>
</feature>
<evidence type="ECO:0000259" key="2">
    <source>
        <dbReference type="SMART" id="SM00939"/>
    </source>
</evidence>
<gene>
    <name evidence="3" type="ORF">GCM10009096_02760</name>
</gene>
<dbReference type="SMART" id="SM00939">
    <property type="entry name" value="PepX_C"/>
    <property type="match status" value="1"/>
</dbReference>
<dbReference type="RefSeq" id="WP_229954172.1">
    <property type="nucleotide sequence ID" value="NZ_BAAAEM010000002.1"/>
</dbReference>
<dbReference type="Pfam" id="PF02129">
    <property type="entry name" value="Peptidase_S15"/>
    <property type="match status" value="1"/>
</dbReference>
<evidence type="ECO:0000313" key="3">
    <source>
        <dbReference type="EMBL" id="GAA0465589.1"/>
    </source>
</evidence>
<dbReference type="InterPro" id="IPR029058">
    <property type="entry name" value="AB_hydrolase_fold"/>
</dbReference>
<dbReference type="InterPro" id="IPR013736">
    <property type="entry name" value="Xaa-Pro_dipept_C"/>
</dbReference>
<reference evidence="3 4" key="1">
    <citation type="journal article" date="2019" name="Int. J. Syst. Evol. Microbiol.">
        <title>The Global Catalogue of Microorganisms (GCM) 10K type strain sequencing project: providing services to taxonomists for standard genome sequencing and annotation.</title>
        <authorList>
            <consortium name="The Broad Institute Genomics Platform"/>
            <consortium name="The Broad Institute Genome Sequencing Center for Infectious Disease"/>
            <person name="Wu L."/>
            <person name="Ma J."/>
        </authorList>
    </citation>
    <scope>NUCLEOTIDE SEQUENCE [LARGE SCALE GENOMIC DNA]</scope>
    <source>
        <strain evidence="3 4">JCM 14162</strain>
    </source>
</reference>
<evidence type="ECO:0000256" key="1">
    <source>
        <dbReference type="ARBA" id="ARBA00022801"/>
    </source>
</evidence>
<dbReference type="SUPFAM" id="SSF49785">
    <property type="entry name" value="Galactose-binding domain-like"/>
    <property type="match status" value="1"/>
</dbReference>
<proteinExistence type="predicted"/>
<keyword evidence="1 3" id="KW-0378">Hydrolase</keyword>
<name>A0ABN1A216_9SPHN</name>
<dbReference type="NCBIfam" id="TIGR00976">
    <property type="entry name" value="CocE_NonD"/>
    <property type="match status" value="1"/>
</dbReference>
<organism evidence="3 4">
    <name type="scientific">Parasphingorhabdus litoris</name>
    <dbReference type="NCBI Taxonomy" id="394733"/>
    <lineage>
        <taxon>Bacteria</taxon>
        <taxon>Pseudomonadati</taxon>
        <taxon>Pseudomonadota</taxon>
        <taxon>Alphaproteobacteria</taxon>
        <taxon>Sphingomonadales</taxon>
        <taxon>Sphingomonadaceae</taxon>
        <taxon>Parasphingorhabdus</taxon>
    </lineage>
</organism>
<sequence length="596" mass="66877">MKHDLLILIAVISMALTWSVELSAQQAETGHKPIDILLHSTVEAKDRTALAITIWKPESDNQRYPTVLVATPYVSDEAHPRARKYADRGYAMASLDIRGRGGSKGQFLPFSDHGPDICDAIAWIKAQPWSDGNVLMRGGSYRGMTQWMAARSCPDKIRTIVPTASVYPGHDFPIVGGHRSQKYIAGWLGFVAGSAMNSNFYADRQYWKERELKSYREHLPFNEYDTFIGMPSEHFQAWVKTLSEPGAWESSAWKPKDYVRMQMPVLTITGHYDGDQPGALRYFREHQASAPQSAAKNHYLVIGPWSHGGTREPRQKLSESVKFGPAAVFDMDKFNLDWFDWHLGRGSKPEFLKRRIVYYVGGVEEWRYADALDEIANEKRMLYLSATPDEAYDVFRSGHLVDAAIGGETPHQFKSDPLDTSPADLTDIDWNAIRDGNLRSIAPAHMPETLTFHSPPLAKGLTLAGKMRLKLYLEMDAPDADIFVTVYAIFPDGQPLYLGGDVVRARFRDGLKPSPVKPGAVEAYEFKNFLWNAWALPEGTRVRLSVGPYNDPSAQKNYNSGGALGFETRDDARVAQIKLHHNAEYPSVLELPVAID</sequence>
<evidence type="ECO:0000313" key="4">
    <source>
        <dbReference type="Proteomes" id="UP001500713"/>
    </source>
</evidence>
<keyword evidence="4" id="KW-1185">Reference proteome</keyword>
<dbReference type="InterPro" id="IPR000383">
    <property type="entry name" value="Xaa-Pro-like_dom"/>
</dbReference>
<dbReference type="GO" id="GO:0016787">
    <property type="term" value="F:hydrolase activity"/>
    <property type="evidence" value="ECO:0007669"/>
    <property type="project" value="UniProtKB-KW"/>
</dbReference>